<reference evidence="2 3" key="1">
    <citation type="submission" date="2018-06" db="EMBL/GenBank/DDBJ databases">
        <authorList>
            <consortium name="Pathogen Informatics"/>
            <person name="Doyle S."/>
        </authorList>
    </citation>
    <scope>NUCLEOTIDE SEQUENCE [LARGE SCALE GENOMIC DNA]</scope>
    <source>
        <strain evidence="2 3">NCTC13443</strain>
    </source>
</reference>
<dbReference type="Pfam" id="PF09524">
    <property type="entry name" value="Phg_2220_C"/>
    <property type="match status" value="1"/>
</dbReference>
<organism evidence="2 3">
    <name type="scientific">Klebsiella pneumoniae</name>
    <dbReference type="NCBI Taxonomy" id="573"/>
    <lineage>
        <taxon>Bacteria</taxon>
        <taxon>Pseudomonadati</taxon>
        <taxon>Pseudomonadota</taxon>
        <taxon>Gammaproteobacteria</taxon>
        <taxon>Enterobacterales</taxon>
        <taxon>Enterobacteriaceae</taxon>
        <taxon>Klebsiella/Raoultella group</taxon>
        <taxon>Klebsiella</taxon>
        <taxon>Klebsiella pneumoniae complex</taxon>
    </lineage>
</organism>
<proteinExistence type="predicted"/>
<accession>A0A377V5J4</accession>
<gene>
    <name evidence="2" type="ORF">NCTC13443_05465</name>
</gene>
<feature type="domain" description="Phage conserved hypothetical protein C-terminal" evidence="1">
    <location>
        <begin position="2"/>
        <end position="36"/>
    </location>
</feature>
<dbReference type="InterPro" id="IPR011741">
    <property type="entry name" value="Phg_2220_C"/>
</dbReference>
<evidence type="ECO:0000313" key="2">
    <source>
        <dbReference type="EMBL" id="STT05527.1"/>
    </source>
</evidence>
<dbReference type="EMBL" id="UGKT01000001">
    <property type="protein sequence ID" value="STT05527.1"/>
    <property type="molecule type" value="Genomic_DNA"/>
</dbReference>
<evidence type="ECO:0000259" key="1">
    <source>
        <dbReference type="Pfam" id="PF09524"/>
    </source>
</evidence>
<name>A0A377V5J4_KLEPN</name>
<dbReference type="AlphaFoldDB" id="A0A377V5J4"/>
<evidence type="ECO:0000313" key="3">
    <source>
        <dbReference type="Proteomes" id="UP000255518"/>
    </source>
</evidence>
<sequence>MLVVDYLNEKWAQDPKMSDYLRPKTLFAPENCVEYFDKAKKWEAAGRPAWTGGKWVKQDTAFKSSYSDVDYSVPAGFRS</sequence>
<dbReference type="Proteomes" id="UP000255518">
    <property type="component" value="Unassembled WGS sequence"/>
</dbReference>
<protein>
    <submittedName>
        <fullName evidence="2">Conserved phage C-terminus (Phg_2220_C)</fullName>
    </submittedName>
</protein>